<keyword evidence="4 12" id="KW-0548">Nucleotidyltransferase</keyword>
<dbReference type="PANTHER" id="PTHR32294:SF0">
    <property type="entry name" value="DNA POLYMERASE III SUBUNIT ALPHA"/>
    <property type="match status" value="1"/>
</dbReference>
<keyword evidence="5" id="KW-0235">DNA replication</keyword>
<dbReference type="GO" id="GO:0003887">
    <property type="term" value="F:DNA-directed DNA polymerase activity"/>
    <property type="evidence" value="ECO:0007669"/>
    <property type="project" value="UniProtKB-KW"/>
</dbReference>
<dbReference type="InterPro" id="IPR011708">
    <property type="entry name" value="DNA_pol3_alpha_NTPase_dom"/>
</dbReference>
<feature type="domain" description="DNA polymerase III alpha subunit finger" evidence="11">
    <location>
        <begin position="250"/>
        <end position="413"/>
    </location>
</feature>
<organism evidence="12">
    <name type="scientific">candidate division TA06 bacterium ADurb.Bin417</name>
    <dbReference type="NCBI Taxonomy" id="1852828"/>
    <lineage>
        <taxon>Bacteria</taxon>
        <taxon>Bacteria division TA06</taxon>
    </lineage>
</organism>
<evidence type="ECO:0000256" key="3">
    <source>
        <dbReference type="ARBA" id="ARBA00022679"/>
    </source>
</evidence>
<evidence type="ECO:0000259" key="10">
    <source>
        <dbReference type="Pfam" id="PF14579"/>
    </source>
</evidence>
<dbReference type="GO" id="GO:0003676">
    <property type="term" value="F:nucleic acid binding"/>
    <property type="evidence" value="ECO:0007669"/>
    <property type="project" value="InterPro"/>
</dbReference>
<dbReference type="InterPro" id="IPR040982">
    <property type="entry name" value="DNA_pol3_finger"/>
</dbReference>
<dbReference type="Proteomes" id="UP000485484">
    <property type="component" value="Unassembled WGS sequence"/>
</dbReference>
<dbReference type="PANTHER" id="PTHR32294">
    <property type="entry name" value="DNA POLYMERASE III SUBUNIT ALPHA"/>
    <property type="match status" value="1"/>
</dbReference>
<dbReference type="Pfam" id="PF17657">
    <property type="entry name" value="DNA_pol3_finger"/>
    <property type="match status" value="1"/>
</dbReference>
<evidence type="ECO:0000256" key="7">
    <source>
        <dbReference type="ARBA" id="ARBA00049244"/>
    </source>
</evidence>
<dbReference type="GO" id="GO:0005737">
    <property type="term" value="C:cytoplasm"/>
    <property type="evidence" value="ECO:0007669"/>
    <property type="project" value="UniProtKB-SubCell"/>
</dbReference>
<feature type="domain" description="DNA polymerase helix-hairpin-helix motif" evidence="10">
    <location>
        <begin position="487"/>
        <end position="574"/>
    </location>
</feature>
<dbReference type="Gene3D" id="1.10.150.870">
    <property type="match status" value="1"/>
</dbReference>
<keyword evidence="3 12" id="KW-0808">Transferase</keyword>
<dbReference type="GO" id="GO:0006260">
    <property type="term" value="P:DNA replication"/>
    <property type="evidence" value="ECO:0007669"/>
    <property type="project" value="UniProtKB-KW"/>
</dbReference>
<dbReference type="NCBIfam" id="TIGR00594">
    <property type="entry name" value="polc"/>
    <property type="match status" value="1"/>
</dbReference>
<dbReference type="Pfam" id="PF07733">
    <property type="entry name" value="DNA_pol3_alpha"/>
    <property type="match status" value="1"/>
</dbReference>
<gene>
    <name evidence="12" type="primary">dnaE</name>
    <name evidence="12" type="ORF">BWY73_01194</name>
</gene>
<evidence type="ECO:0000256" key="5">
    <source>
        <dbReference type="ARBA" id="ARBA00022705"/>
    </source>
</evidence>
<feature type="domain" description="Bacterial DNA polymerase III alpha subunit NTPase" evidence="9">
    <location>
        <begin position="8"/>
        <end position="247"/>
    </location>
</feature>
<evidence type="ECO:0000259" key="8">
    <source>
        <dbReference type="Pfam" id="PF01336"/>
    </source>
</evidence>
<dbReference type="InterPro" id="IPR041931">
    <property type="entry name" value="DNA_pol3_alpha_thumb_dom"/>
</dbReference>
<evidence type="ECO:0000256" key="6">
    <source>
        <dbReference type="ARBA" id="ARBA00022932"/>
    </source>
</evidence>
<name>A0A1V5MD31_UNCT6</name>
<proteinExistence type="predicted"/>
<accession>A0A1V5MD31</accession>
<sequence length="834" mass="92173">MSAPGAGQEAVVQRINTELSVIEKMGYPGYFLIIQDIVNFARGQGIAVGPGRGSAAGSVVAYLAGITDIDPLQYNLLFERFLNPDRVSLPDIDIDFEDIRREEVIAYIRSKYGANQVAQIVTFGTLSARSVIRDVGRVLGMPYAEVDRIAKLVPAELHITLDEALSRERELADLASGDETTRRLFDISRSLEGLPRHASTHAAGVVIGAGPLYEDAPLFLGTDDAVTTQYDMNILGEVGLLKVDLLGLKTLTVLKQAGELVKQRYGKDLDNLPLDDQATYRMLSAGNSFGIFQLESSGMRDLLRKISPGVFDDLIAILALYRPGPLGSGMVENFISGKKDDSRITYDHKMLVDILKPTYGVILYQEQVMEIVHRMGKFTLAESDLFRRAMGKKTPEIMEENRTRFLKGARANGVSERTAEKIFNQIVKFAGYGFNKSHSAGYALITYQTAYLKANHPLEFMASLLTSEIGNSEKIVEYIGECERMKIWVLPPCVEESQANFTVFGNDIRFGLAAIKNVGYPAIESIVKARQAGGPFKDLFDFCRRIDLRLVNRKVLESLVKAGALDLFNQPRNRLMAMISPALDQAGSYQEEARLGQGNIFGESAGPANIQLPREIAELPEWSELELLAGEKEVLGLYLSGHPLGHYEQVIGAFATHTVRQLRSLSPGTQVRLGGIIERVKKLVTKKEGKRMASFSFEDLTGKLEALAFPDTFEKSGGYLHNGHIVFLEGKLEIREDRPQLVVSEVVPVSEGLVHYAQKVEVAFFPAGLEDDVLEKFRNLAARYPGKAALVLRLRFTGRRAVRLKLDNGYRVAPEESFIQAVEALFGPDSITVA</sequence>
<evidence type="ECO:0000256" key="1">
    <source>
        <dbReference type="ARBA" id="ARBA00004496"/>
    </source>
</evidence>
<dbReference type="InterPro" id="IPR029460">
    <property type="entry name" value="DNAPol_HHH"/>
</dbReference>
<dbReference type="Pfam" id="PF01336">
    <property type="entry name" value="tRNA_anti-codon"/>
    <property type="match status" value="1"/>
</dbReference>
<dbReference type="Gene3D" id="1.10.10.1600">
    <property type="entry name" value="Bacterial DNA polymerase III alpha subunit, thumb domain"/>
    <property type="match status" value="1"/>
</dbReference>
<evidence type="ECO:0000259" key="11">
    <source>
        <dbReference type="Pfam" id="PF17657"/>
    </source>
</evidence>
<dbReference type="EC" id="2.7.7.7" evidence="2"/>
<dbReference type="NCBIfam" id="NF004226">
    <property type="entry name" value="PRK05673.1"/>
    <property type="match status" value="1"/>
</dbReference>
<comment type="caution">
    <text evidence="12">The sequence shown here is derived from an EMBL/GenBank/DDBJ whole genome shotgun (WGS) entry which is preliminary data.</text>
</comment>
<comment type="subcellular location">
    <subcellularLocation>
        <location evidence="1">Cytoplasm</location>
    </subcellularLocation>
</comment>
<reference evidence="12" key="1">
    <citation type="submission" date="2017-02" db="EMBL/GenBank/DDBJ databases">
        <title>Delving into the versatile metabolic prowess of the omnipresent phylum Bacteroidetes.</title>
        <authorList>
            <person name="Nobu M.K."/>
            <person name="Mei R."/>
            <person name="Narihiro T."/>
            <person name="Kuroda K."/>
            <person name="Liu W.-T."/>
        </authorList>
    </citation>
    <scope>NUCLEOTIDE SEQUENCE</scope>
    <source>
        <strain evidence="12">ADurb.Bin417</strain>
    </source>
</reference>
<dbReference type="GO" id="GO:0008408">
    <property type="term" value="F:3'-5' exonuclease activity"/>
    <property type="evidence" value="ECO:0007669"/>
    <property type="project" value="InterPro"/>
</dbReference>
<feature type="domain" description="OB" evidence="8">
    <location>
        <begin position="671"/>
        <end position="748"/>
    </location>
</feature>
<dbReference type="Pfam" id="PF14579">
    <property type="entry name" value="HHH_6"/>
    <property type="match status" value="1"/>
</dbReference>
<dbReference type="AlphaFoldDB" id="A0A1V5MD31"/>
<dbReference type="EMBL" id="MWAK01000209">
    <property type="protein sequence ID" value="OPZ91032.1"/>
    <property type="molecule type" value="Genomic_DNA"/>
</dbReference>
<keyword evidence="6" id="KW-0239">DNA-directed DNA polymerase</keyword>
<comment type="catalytic activity">
    <reaction evidence="7">
        <text>DNA(n) + a 2'-deoxyribonucleoside 5'-triphosphate = DNA(n+1) + diphosphate</text>
        <dbReference type="Rhea" id="RHEA:22508"/>
        <dbReference type="Rhea" id="RHEA-COMP:17339"/>
        <dbReference type="Rhea" id="RHEA-COMP:17340"/>
        <dbReference type="ChEBI" id="CHEBI:33019"/>
        <dbReference type="ChEBI" id="CHEBI:61560"/>
        <dbReference type="ChEBI" id="CHEBI:173112"/>
        <dbReference type="EC" id="2.7.7.7"/>
    </reaction>
</comment>
<dbReference type="InterPro" id="IPR004805">
    <property type="entry name" value="DnaE2/DnaE/PolC"/>
</dbReference>
<evidence type="ECO:0000259" key="9">
    <source>
        <dbReference type="Pfam" id="PF07733"/>
    </source>
</evidence>
<dbReference type="CDD" id="cd04485">
    <property type="entry name" value="DnaE_OBF"/>
    <property type="match status" value="1"/>
</dbReference>
<dbReference type="InterPro" id="IPR004365">
    <property type="entry name" value="NA-bd_OB_tRNA"/>
</dbReference>
<protein>
    <recommendedName>
        <fullName evidence="2">DNA-directed DNA polymerase</fullName>
        <ecNumber evidence="2">2.7.7.7</ecNumber>
    </recommendedName>
</protein>
<evidence type="ECO:0000313" key="12">
    <source>
        <dbReference type="EMBL" id="OPZ91032.1"/>
    </source>
</evidence>
<evidence type="ECO:0000256" key="2">
    <source>
        <dbReference type="ARBA" id="ARBA00012417"/>
    </source>
</evidence>
<evidence type="ECO:0000256" key="4">
    <source>
        <dbReference type="ARBA" id="ARBA00022695"/>
    </source>
</evidence>